<keyword evidence="2" id="KW-0349">Heme</keyword>
<evidence type="ECO:0000256" key="5">
    <source>
        <dbReference type="ARBA" id="ARBA00023004"/>
    </source>
</evidence>
<keyword evidence="4" id="KW-0560">Oxidoreductase</keyword>
<reference evidence="9 10" key="2">
    <citation type="submission" date="2016-10" db="EMBL/GenBank/DDBJ databases">
        <authorList>
            <person name="Varghese N."/>
            <person name="Submissions S."/>
        </authorList>
    </citation>
    <scope>NUCLEOTIDE SEQUENCE [LARGE SCALE GENOMIC DNA]</scope>
    <source>
        <strain evidence="9 10">DSM 24802</strain>
    </source>
</reference>
<dbReference type="AlphaFoldDB" id="A0AAN4USF2"/>
<dbReference type="PANTHER" id="PTHR32439:SF9">
    <property type="entry name" value="BLR3264 PROTEIN"/>
    <property type="match status" value="1"/>
</dbReference>
<dbReference type="Gene3D" id="3.90.480.20">
    <property type="match status" value="1"/>
</dbReference>
<comment type="caution">
    <text evidence="8">The sequence shown here is derived from an EMBL/GenBank/DDBJ whole genome shotgun (WGS) entry which is preliminary data.</text>
</comment>
<organism evidence="8 11">
    <name type="scientific">Allgaiera indica</name>
    <dbReference type="NCBI Taxonomy" id="765699"/>
    <lineage>
        <taxon>Bacteria</taxon>
        <taxon>Pseudomonadati</taxon>
        <taxon>Pseudomonadota</taxon>
        <taxon>Alphaproteobacteria</taxon>
        <taxon>Rhodobacterales</taxon>
        <taxon>Paracoccaceae</taxon>
        <taxon>Allgaiera</taxon>
    </lineage>
</organism>
<evidence type="ECO:0000256" key="1">
    <source>
        <dbReference type="ARBA" id="ARBA00022485"/>
    </source>
</evidence>
<dbReference type="Proteomes" id="UP000634647">
    <property type="component" value="Unassembled WGS sequence"/>
</dbReference>
<sequence>MSGFKIRGACPGALRPMASADGLVVRIRPPLGRLSPAQARGLAQVAASFGSGEVELTNRANLQIRSVAEAAHPDLIAALSPLGLIDPDPEAERARNLIVTPFHRAGDGTQELARALTDVLRAAPPLPAKFGLALDCGEAPVLGGASADIRVERGAEGRLLIRPDGCDGGQEVLAEEVPAAVLSLLRWFATQGIGADGRGRMRDAAARLPAPRRPAFPARAAHLPPAGPIAGGLLAAARFGRLPAATLAALADYATELRLTPWRAVYLPGIDTLPDMPGLITDPADPLLRVAACTGAPGCPQAHAETRTLAQALAPHLPPGRHLHVSGCAKGCAHPGPADITLTATPEGFALAHRARAADPPARSGLNAAMLIASPSLLFRTDDAPFL</sequence>
<accession>A0AAN4USF2</accession>
<dbReference type="InterPro" id="IPR036136">
    <property type="entry name" value="Nit/Sulf_reduc_fer-like_dom_sf"/>
</dbReference>
<reference evidence="8" key="1">
    <citation type="journal article" date="2014" name="Int. J. Syst. Evol. Microbiol.">
        <title>Complete genome sequence of Corynebacterium casei LMG S-19264T (=DSM 44701T), isolated from a smear-ripened cheese.</title>
        <authorList>
            <consortium name="US DOE Joint Genome Institute (JGI-PGF)"/>
            <person name="Walter F."/>
            <person name="Albersmeier A."/>
            <person name="Kalinowski J."/>
            <person name="Ruckert C."/>
        </authorList>
    </citation>
    <scope>NUCLEOTIDE SEQUENCE</scope>
    <source>
        <strain evidence="8">CGMCC 1.10859</strain>
    </source>
</reference>
<protein>
    <submittedName>
        <fullName evidence="8">Precorrin-3B synthase</fullName>
    </submittedName>
</protein>
<keyword evidence="5" id="KW-0408">Iron</keyword>
<dbReference type="EMBL" id="FNOB01000009">
    <property type="protein sequence ID" value="SDX05186.1"/>
    <property type="molecule type" value="Genomic_DNA"/>
</dbReference>
<keyword evidence="10" id="KW-1185">Reference proteome</keyword>
<dbReference type="Proteomes" id="UP000199541">
    <property type="component" value="Unassembled WGS sequence"/>
</dbReference>
<evidence type="ECO:0000256" key="3">
    <source>
        <dbReference type="ARBA" id="ARBA00022723"/>
    </source>
</evidence>
<keyword evidence="6" id="KW-0411">Iron-sulfur</keyword>
<dbReference type="GO" id="GO:0051539">
    <property type="term" value="F:4 iron, 4 sulfur cluster binding"/>
    <property type="evidence" value="ECO:0007669"/>
    <property type="project" value="UniProtKB-KW"/>
</dbReference>
<evidence type="ECO:0000313" key="11">
    <source>
        <dbReference type="Proteomes" id="UP000634647"/>
    </source>
</evidence>
<evidence type="ECO:0000256" key="6">
    <source>
        <dbReference type="ARBA" id="ARBA00023014"/>
    </source>
</evidence>
<gene>
    <name evidence="8" type="ORF">GCM10008024_20450</name>
    <name evidence="9" type="ORF">SAMN05444006_10998</name>
</gene>
<dbReference type="InterPro" id="IPR006066">
    <property type="entry name" value="NO2/SO3_Rdtase_FeS/sirohaem_BS"/>
</dbReference>
<dbReference type="Gene3D" id="3.30.413.10">
    <property type="entry name" value="Sulfite Reductase Hemoprotein, domain 1"/>
    <property type="match status" value="1"/>
</dbReference>
<dbReference type="NCBIfam" id="TIGR02435">
    <property type="entry name" value="CobG"/>
    <property type="match status" value="1"/>
</dbReference>
<dbReference type="GO" id="GO:0020037">
    <property type="term" value="F:heme binding"/>
    <property type="evidence" value="ECO:0007669"/>
    <property type="project" value="InterPro"/>
</dbReference>
<evidence type="ECO:0000256" key="4">
    <source>
        <dbReference type="ARBA" id="ARBA00023002"/>
    </source>
</evidence>
<dbReference type="RefSeq" id="WP_035845387.1">
    <property type="nucleotide sequence ID" value="NZ_BNAB01000008.1"/>
</dbReference>
<name>A0AAN4USF2_9RHOB</name>
<dbReference type="GO" id="GO:0046872">
    <property type="term" value="F:metal ion binding"/>
    <property type="evidence" value="ECO:0007669"/>
    <property type="project" value="UniProtKB-KW"/>
</dbReference>
<dbReference type="InterPro" id="IPR045854">
    <property type="entry name" value="NO2/SO3_Rdtase_4Fe4S_sf"/>
</dbReference>
<evidence type="ECO:0000259" key="7">
    <source>
        <dbReference type="Pfam" id="PF03460"/>
    </source>
</evidence>
<keyword evidence="3" id="KW-0479">Metal-binding</keyword>
<evidence type="ECO:0000256" key="2">
    <source>
        <dbReference type="ARBA" id="ARBA00022617"/>
    </source>
</evidence>
<dbReference type="EMBL" id="BNAB01000008">
    <property type="protein sequence ID" value="GHE02119.1"/>
    <property type="molecule type" value="Genomic_DNA"/>
</dbReference>
<feature type="domain" description="Nitrite/Sulfite reductase ferredoxin-like" evidence="7">
    <location>
        <begin position="16"/>
        <end position="79"/>
    </location>
</feature>
<dbReference type="GO" id="GO:0016491">
    <property type="term" value="F:oxidoreductase activity"/>
    <property type="evidence" value="ECO:0007669"/>
    <property type="project" value="UniProtKB-KW"/>
</dbReference>
<dbReference type="PANTHER" id="PTHR32439">
    <property type="entry name" value="FERREDOXIN--NITRITE REDUCTASE, CHLOROPLASTIC"/>
    <property type="match status" value="1"/>
</dbReference>
<dbReference type="SUPFAM" id="SSF55124">
    <property type="entry name" value="Nitrite/Sulfite reductase N-terminal domain-like"/>
    <property type="match status" value="2"/>
</dbReference>
<dbReference type="PROSITE" id="PS00365">
    <property type="entry name" value="NIR_SIR"/>
    <property type="match status" value="1"/>
</dbReference>
<dbReference type="InterPro" id="IPR051329">
    <property type="entry name" value="NIR_SIR_4Fe-4S"/>
</dbReference>
<dbReference type="SUPFAM" id="SSF56014">
    <property type="entry name" value="Nitrite and sulphite reductase 4Fe-4S domain-like"/>
    <property type="match status" value="1"/>
</dbReference>
<dbReference type="InterPro" id="IPR012798">
    <property type="entry name" value="Cbl_synth_CobG-like"/>
</dbReference>
<keyword evidence="1" id="KW-0004">4Fe-4S</keyword>
<dbReference type="Pfam" id="PF03460">
    <property type="entry name" value="NIR_SIR_ferr"/>
    <property type="match status" value="1"/>
</dbReference>
<evidence type="ECO:0000313" key="10">
    <source>
        <dbReference type="Proteomes" id="UP000199541"/>
    </source>
</evidence>
<dbReference type="InterPro" id="IPR005117">
    <property type="entry name" value="NiRdtase/SiRdtase_haem-b_fer"/>
</dbReference>
<evidence type="ECO:0000313" key="8">
    <source>
        <dbReference type="EMBL" id="GHE02119.1"/>
    </source>
</evidence>
<reference evidence="8" key="3">
    <citation type="submission" date="2023-06" db="EMBL/GenBank/DDBJ databases">
        <authorList>
            <person name="Sun Q."/>
            <person name="Zhou Y."/>
        </authorList>
    </citation>
    <scope>NUCLEOTIDE SEQUENCE</scope>
    <source>
        <strain evidence="8">CGMCC 1.10859</strain>
    </source>
</reference>
<evidence type="ECO:0000313" key="9">
    <source>
        <dbReference type="EMBL" id="SDX05186.1"/>
    </source>
</evidence>
<proteinExistence type="predicted"/>